<organism evidence="1 2">
    <name type="scientific">Malus domestica</name>
    <name type="common">Apple</name>
    <name type="synonym">Pyrus malus</name>
    <dbReference type="NCBI Taxonomy" id="3750"/>
    <lineage>
        <taxon>Eukaryota</taxon>
        <taxon>Viridiplantae</taxon>
        <taxon>Streptophyta</taxon>
        <taxon>Embryophyta</taxon>
        <taxon>Tracheophyta</taxon>
        <taxon>Spermatophyta</taxon>
        <taxon>Magnoliopsida</taxon>
        <taxon>eudicotyledons</taxon>
        <taxon>Gunneridae</taxon>
        <taxon>Pentapetalae</taxon>
        <taxon>rosids</taxon>
        <taxon>fabids</taxon>
        <taxon>Rosales</taxon>
        <taxon>Rosaceae</taxon>
        <taxon>Amygdaloideae</taxon>
        <taxon>Maleae</taxon>
        <taxon>Malus</taxon>
    </lineage>
</organism>
<evidence type="ECO:0000313" key="2">
    <source>
        <dbReference type="Proteomes" id="UP000290289"/>
    </source>
</evidence>
<name>A0A498K983_MALDO</name>
<dbReference type="Proteomes" id="UP000290289">
    <property type="component" value="Chromosome 3"/>
</dbReference>
<evidence type="ECO:0000313" key="1">
    <source>
        <dbReference type="EMBL" id="RXI03847.1"/>
    </source>
</evidence>
<accession>A0A498K983</accession>
<keyword evidence="2" id="KW-1185">Reference proteome</keyword>
<dbReference type="EMBL" id="RDQH01000329">
    <property type="protein sequence ID" value="RXI03847.1"/>
    <property type="molecule type" value="Genomic_DNA"/>
</dbReference>
<comment type="caution">
    <text evidence="1">The sequence shown here is derived from an EMBL/GenBank/DDBJ whole genome shotgun (WGS) entry which is preliminary data.</text>
</comment>
<dbReference type="AlphaFoldDB" id="A0A498K983"/>
<gene>
    <name evidence="1" type="ORF">DVH24_038121</name>
</gene>
<sequence length="90" mass="10729">MRGSKGERERERERALIEVVISRKINIFMVKHVIYNLSLIVILHQRISGSIRTQKYLFVFWAGSFNWNTKERGGLEVVRDHERFTFACIF</sequence>
<reference evidence="1 2" key="1">
    <citation type="submission" date="2018-10" db="EMBL/GenBank/DDBJ databases">
        <title>A high-quality apple genome assembly.</title>
        <authorList>
            <person name="Hu J."/>
        </authorList>
    </citation>
    <scope>NUCLEOTIDE SEQUENCE [LARGE SCALE GENOMIC DNA]</scope>
    <source>
        <strain evidence="2">cv. HFTH1</strain>
        <tissue evidence="1">Young leaf</tissue>
    </source>
</reference>
<proteinExistence type="predicted"/>
<protein>
    <submittedName>
        <fullName evidence="1">Uncharacterized protein</fullName>
    </submittedName>
</protein>